<evidence type="ECO:0000313" key="1">
    <source>
        <dbReference type="EMBL" id="KFM63356.1"/>
    </source>
</evidence>
<organism evidence="1 2">
    <name type="scientific">Stegodyphus mimosarum</name>
    <name type="common">African social velvet spider</name>
    <dbReference type="NCBI Taxonomy" id="407821"/>
    <lineage>
        <taxon>Eukaryota</taxon>
        <taxon>Metazoa</taxon>
        <taxon>Ecdysozoa</taxon>
        <taxon>Arthropoda</taxon>
        <taxon>Chelicerata</taxon>
        <taxon>Arachnida</taxon>
        <taxon>Araneae</taxon>
        <taxon>Araneomorphae</taxon>
        <taxon>Entelegynae</taxon>
        <taxon>Eresoidea</taxon>
        <taxon>Eresidae</taxon>
        <taxon>Stegodyphus</taxon>
    </lineage>
</organism>
<name>A0A087TE17_STEMI</name>
<dbReference type="AlphaFoldDB" id="A0A087TE17"/>
<proteinExistence type="predicted"/>
<sequence length="67" mass="7960">MWSRGQPGMRHTREKSHLGWSISYKVYGQNSPVFWQTILSHSVVWKQSLLLHGFLWLHTSPERAERL</sequence>
<reference evidence="1 2" key="1">
    <citation type="submission" date="2013-11" db="EMBL/GenBank/DDBJ databases">
        <title>Genome sequencing of Stegodyphus mimosarum.</title>
        <authorList>
            <person name="Bechsgaard J."/>
        </authorList>
    </citation>
    <scope>NUCLEOTIDE SEQUENCE [LARGE SCALE GENOMIC DNA]</scope>
</reference>
<feature type="non-terminal residue" evidence="1">
    <location>
        <position position="67"/>
    </location>
</feature>
<evidence type="ECO:0000313" key="2">
    <source>
        <dbReference type="Proteomes" id="UP000054359"/>
    </source>
</evidence>
<protein>
    <submittedName>
        <fullName evidence="1">Uncharacterized protein</fullName>
    </submittedName>
</protein>
<keyword evidence="2" id="KW-1185">Reference proteome</keyword>
<accession>A0A087TE17</accession>
<gene>
    <name evidence="1" type="ORF">X975_11604</name>
</gene>
<dbReference type="Proteomes" id="UP000054359">
    <property type="component" value="Unassembled WGS sequence"/>
</dbReference>
<dbReference type="EMBL" id="KK114797">
    <property type="protein sequence ID" value="KFM63356.1"/>
    <property type="molecule type" value="Genomic_DNA"/>
</dbReference>